<sequence length="68" mass="7237">MQQEPRFGDLPRATAKSGLGAGFRPAVRVQLQLVDEEQGEGDACARVSARRDVLQPVVGNAKGWSAGM</sequence>
<comment type="caution">
    <text evidence="1">The sequence shown here is derived from an EMBL/GenBank/DDBJ whole genome shotgun (WGS) entry which is preliminary data.</text>
</comment>
<accession>A0AAD6J282</accession>
<dbReference type="AlphaFoldDB" id="A0AAD6J282"/>
<dbReference type="Proteomes" id="UP001221413">
    <property type="component" value="Unassembled WGS sequence"/>
</dbReference>
<organism evidence="1 2">
    <name type="scientific">Drechslerella dactyloides</name>
    <name type="common">Nematode-trapping fungus</name>
    <name type="synonym">Arthrobotrys dactyloides</name>
    <dbReference type="NCBI Taxonomy" id="74499"/>
    <lineage>
        <taxon>Eukaryota</taxon>
        <taxon>Fungi</taxon>
        <taxon>Dikarya</taxon>
        <taxon>Ascomycota</taxon>
        <taxon>Pezizomycotina</taxon>
        <taxon>Orbiliomycetes</taxon>
        <taxon>Orbiliales</taxon>
        <taxon>Orbiliaceae</taxon>
        <taxon>Drechslerella</taxon>
    </lineage>
</organism>
<protein>
    <submittedName>
        <fullName evidence="1">Uncharacterized protein</fullName>
    </submittedName>
</protein>
<dbReference type="EMBL" id="JAQGDS010000002">
    <property type="protein sequence ID" value="KAJ6262776.1"/>
    <property type="molecule type" value="Genomic_DNA"/>
</dbReference>
<evidence type="ECO:0000313" key="2">
    <source>
        <dbReference type="Proteomes" id="UP001221413"/>
    </source>
</evidence>
<gene>
    <name evidence="1" type="ORF">Dda_1333</name>
</gene>
<name>A0AAD6J282_DREDA</name>
<evidence type="ECO:0000313" key="1">
    <source>
        <dbReference type="EMBL" id="KAJ6262776.1"/>
    </source>
</evidence>
<proteinExistence type="predicted"/>
<keyword evidence="2" id="KW-1185">Reference proteome</keyword>
<reference evidence="1" key="1">
    <citation type="submission" date="2023-01" db="EMBL/GenBank/DDBJ databases">
        <title>The chitinases involved in constricting ring structure development in the nematode-trapping fungus Drechslerella dactyloides.</title>
        <authorList>
            <person name="Wang R."/>
            <person name="Zhang L."/>
            <person name="Tang P."/>
            <person name="Li S."/>
            <person name="Liang L."/>
        </authorList>
    </citation>
    <scope>NUCLEOTIDE SEQUENCE</scope>
    <source>
        <strain evidence="1">YMF1.00031</strain>
    </source>
</reference>